<dbReference type="InterPro" id="IPR000228">
    <property type="entry name" value="RNA3'_term_phos_cyc"/>
</dbReference>
<dbReference type="GO" id="GO:0005634">
    <property type="term" value="C:nucleus"/>
    <property type="evidence" value="ECO:0007669"/>
    <property type="project" value="TreeGrafter"/>
</dbReference>
<feature type="domain" description="RNA 3'-terminal phosphate cyclase insert" evidence="8">
    <location>
        <begin position="212"/>
        <end position="318"/>
    </location>
</feature>
<dbReference type="InterPro" id="IPR013791">
    <property type="entry name" value="RNA3'-term_phos_cycl_insert"/>
</dbReference>
<evidence type="ECO:0000256" key="2">
    <source>
        <dbReference type="ARBA" id="ARBA00012725"/>
    </source>
</evidence>
<dbReference type="InterPro" id="IPR013792">
    <property type="entry name" value="RNA3'P_cycl/enolpyr_Trfase_a/b"/>
</dbReference>
<dbReference type="InterPro" id="IPR036553">
    <property type="entry name" value="RPTC_insert"/>
</dbReference>
<dbReference type="InterPro" id="IPR023797">
    <property type="entry name" value="RNA3'_phos_cyclase_dom"/>
</dbReference>
<evidence type="ECO:0000256" key="6">
    <source>
        <dbReference type="SAM" id="MobiDB-lite"/>
    </source>
</evidence>
<dbReference type="SUPFAM" id="SSF52913">
    <property type="entry name" value="RNA 3'-terminal phosphate cyclase, RPTC, insert domain"/>
    <property type="match status" value="1"/>
</dbReference>
<dbReference type="Gene3D" id="3.65.10.20">
    <property type="entry name" value="RNA 3'-terminal phosphate cyclase domain"/>
    <property type="match status" value="1"/>
</dbReference>
<comment type="catalytic activity">
    <reaction evidence="5">
        <text>a 3'-end 3'-phospho-ribonucleotide-RNA + ATP = a 3'-end 2',3'-cyclophospho-ribonucleotide-RNA + AMP + diphosphate</text>
        <dbReference type="Rhea" id="RHEA:23976"/>
        <dbReference type="Rhea" id="RHEA-COMP:10463"/>
        <dbReference type="Rhea" id="RHEA-COMP:10464"/>
        <dbReference type="ChEBI" id="CHEBI:30616"/>
        <dbReference type="ChEBI" id="CHEBI:33019"/>
        <dbReference type="ChEBI" id="CHEBI:83062"/>
        <dbReference type="ChEBI" id="CHEBI:83064"/>
        <dbReference type="ChEBI" id="CHEBI:456215"/>
        <dbReference type="EC" id="6.5.1.4"/>
    </reaction>
</comment>
<evidence type="ECO:0000313" key="11">
    <source>
        <dbReference type="Proteomes" id="UP000747110"/>
    </source>
</evidence>
<dbReference type="Pfam" id="PF05189">
    <property type="entry name" value="RTC_insert"/>
    <property type="match status" value="1"/>
</dbReference>
<keyword evidence="3" id="KW-0436">Ligase</keyword>
<dbReference type="GO" id="GO:0006396">
    <property type="term" value="P:RNA processing"/>
    <property type="evidence" value="ECO:0007669"/>
    <property type="project" value="InterPro"/>
</dbReference>
<dbReference type="Proteomes" id="UP000747110">
    <property type="component" value="Unassembled WGS sequence"/>
</dbReference>
<gene>
    <name evidence="9" type="ORF">Vretifemale_19007</name>
    <name evidence="10" type="ORF">Vretimale_10586</name>
</gene>
<keyword evidence="4" id="KW-0547">Nucleotide-binding</keyword>
<keyword evidence="11" id="KW-1185">Reference proteome</keyword>
<name>A0A8J4CYD9_9CHLO</name>
<dbReference type="Proteomes" id="UP000722791">
    <property type="component" value="Unassembled WGS sequence"/>
</dbReference>
<evidence type="ECO:0000313" key="9">
    <source>
        <dbReference type="EMBL" id="GIL91439.1"/>
    </source>
</evidence>
<evidence type="ECO:0000313" key="10">
    <source>
        <dbReference type="EMBL" id="GIM06236.1"/>
    </source>
</evidence>
<feature type="region of interest" description="Disordered" evidence="6">
    <location>
        <begin position="376"/>
        <end position="422"/>
    </location>
</feature>
<dbReference type="EC" id="6.5.1.4" evidence="2"/>
<dbReference type="GO" id="GO:0000166">
    <property type="term" value="F:nucleotide binding"/>
    <property type="evidence" value="ECO:0007669"/>
    <property type="project" value="UniProtKB-KW"/>
</dbReference>
<dbReference type="InterPro" id="IPR037136">
    <property type="entry name" value="RNA3'_phos_cyclase_dom_sf"/>
</dbReference>
<comment type="caution">
    <text evidence="9">The sequence shown here is derived from an EMBL/GenBank/DDBJ whole genome shotgun (WGS) entry which is preliminary data.</text>
</comment>
<accession>A0A8J4CYD9</accession>
<dbReference type="EMBL" id="BNCQ01000021">
    <property type="protein sequence ID" value="GIM06236.1"/>
    <property type="molecule type" value="Genomic_DNA"/>
</dbReference>
<dbReference type="PANTHER" id="PTHR11096">
    <property type="entry name" value="RNA 3' TERMINAL PHOSPHATE CYCLASE"/>
    <property type="match status" value="1"/>
</dbReference>
<dbReference type="InterPro" id="IPR017770">
    <property type="entry name" value="RNA3'_term_phos_cyc_type_1"/>
</dbReference>
<dbReference type="Pfam" id="PF01137">
    <property type="entry name" value="RTC"/>
    <property type="match status" value="1"/>
</dbReference>
<dbReference type="Gene3D" id="3.30.360.20">
    <property type="entry name" value="RNA 3'-terminal phosphate cyclase, insert domain"/>
    <property type="match status" value="1"/>
</dbReference>
<evidence type="ECO:0000256" key="3">
    <source>
        <dbReference type="ARBA" id="ARBA00022598"/>
    </source>
</evidence>
<reference evidence="9" key="1">
    <citation type="journal article" date="2021" name="Proc. Natl. Acad. Sci. U.S.A.">
        <title>Three genomes in the algal genus Volvox reveal the fate of a haploid sex-determining region after a transition to homothallism.</title>
        <authorList>
            <person name="Yamamoto K."/>
            <person name="Hamaji T."/>
            <person name="Kawai-Toyooka H."/>
            <person name="Matsuzaki R."/>
            <person name="Takahashi F."/>
            <person name="Nishimura Y."/>
            <person name="Kawachi M."/>
            <person name="Noguchi H."/>
            <person name="Minakuchi Y."/>
            <person name="Umen J.G."/>
            <person name="Toyoda A."/>
            <person name="Nozaki H."/>
        </authorList>
    </citation>
    <scope>NUCLEOTIDE SEQUENCE</scope>
    <source>
        <strain evidence="10">NIES-3785</strain>
        <strain evidence="9">NIES-3786</strain>
    </source>
</reference>
<evidence type="ECO:0000256" key="1">
    <source>
        <dbReference type="ARBA" id="ARBA00009206"/>
    </source>
</evidence>
<dbReference type="EMBL" id="BNCP01000065">
    <property type="protein sequence ID" value="GIL91439.1"/>
    <property type="molecule type" value="Genomic_DNA"/>
</dbReference>
<evidence type="ECO:0000259" key="8">
    <source>
        <dbReference type="Pfam" id="PF05189"/>
    </source>
</evidence>
<evidence type="ECO:0000256" key="4">
    <source>
        <dbReference type="ARBA" id="ARBA00022741"/>
    </source>
</evidence>
<dbReference type="OrthoDB" id="25029at2759"/>
<dbReference type="AlphaFoldDB" id="A0A8J4CYD9"/>
<dbReference type="PROSITE" id="PS01287">
    <property type="entry name" value="RTC"/>
    <property type="match status" value="1"/>
</dbReference>
<dbReference type="GO" id="GO:0003963">
    <property type="term" value="F:RNA-3'-phosphate cyclase activity"/>
    <property type="evidence" value="ECO:0007669"/>
    <property type="project" value="UniProtKB-EC"/>
</dbReference>
<organism evidence="9 11">
    <name type="scientific">Volvox reticuliferus</name>
    <dbReference type="NCBI Taxonomy" id="1737510"/>
    <lineage>
        <taxon>Eukaryota</taxon>
        <taxon>Viridiplantae</taxon>
        <taxon>Chlorophyta</taxon>
        <taxon>core chlorophytes</taxon>
        <taxon>Chlorophyceae</taxon>
        <taxon>CS clade</taxon>
        <taxon>Chlamydomonadales</taxon>
        <taxon>Volvocaceae</taxon>
        <taxon>Volvox</taxon>
    </lineage>
</organism>
<dbReference type="NCBIfam" id="TIGR03399">
    <property type="entry name" value="RNA_3prim_cycl"/>
    <property type="match status" value="1"/>
</dbReference>
<proteinExistence type="inferred from homology"/>
<evidence type="ECO:0000256" key="5">
    <source>
        <dbReference type="ARBA" id="ARBA00024481"/>
    </source>
</evidence>
<dbReference type="PANTHER" id="PTHR11096:SF0">
    <property type="entry name" value="RNA 3'-TERMINAL PHOSPHATE CYCLASE"/>
    <property type="match status" value="1"/>
</dbReference>
<comment type="similarity">
    <text evidence="1">Belongs to the RNA 3'-terminal cyclase family. Type 1 subfamily.</text>
</comment>
<dbReference type="InterPro" id="IPR020719">
    <property type="entry name" value="RNA3'_term_phos_cycl-like_CS"/>
</dbReference>
<evidence type="ECO:0000259" key="7">
    <source>
        <dbReference type="Pfam" id="PF01137"/>
    </source>
</evidence>
<protein>
    <recommendedName>
        <fullName evidence="2">RNA 3'-terminal-phosphate cyclase (ATP)</fullName>
        <ecNumber evidence="2">6.5.1.4</ecNumber>
    </recommendedName>
</protein>
<dbReference type="SUPFAM" id="SSF55205">
    <property type="entry name" value="EPT/RTPC-like"/>
    <property type="match status" value="1"/>
</dbReference>
<feature type="domain" description="RNA 3'-terminal phosphate cyclase" evidence="7">
    <location>
        <begin position="18"/>
        <end position="370"/>
    </location>
</feature>
<sequence length="451" mass="46828">MSHIITMASMITIDGSMLEGGGQILRNASALSAITGIPLTVDQIRAKRTRPGLQPQHLTGLKLVEALCGGQLEGGEVGSSRIVLRPQRSPRRGKYSADTRTAGSCTLMLQAAMPVCVFAGPATTAAESTAGDPGYSYLELRGGTDAEMAPPVGYLTEVLIPVLRNQYGDLLDGLDVQLVRRGFYPRGGGIVTVRVPSLPAGTSLPPLDLTFRGNLTQVTIKAFSAGRVMASVAKRLAASAEAAVRQALKGLGPMGRGVPVLVEAVYETPDRSVGDGCGVLVFADTDTGCRLGASAKGERGVPAEVIGERAAVELAEALTSGTCVDQWMQDQLIVWMALGSGTSRIRCTAPTLHTRTAMVVAEQLLPGVKFRLHRPSRGHKTAAGTQQLAAPAPASLTPDDGGGALGRHEDNPGDPWVISDGGGGGGDEAELWLIECTGIGWAVGRKPDGIA</sequence>